<gene>
    <name evidence="2" type="ORF">JYU34_000074</name>
</gene>
<dbReference type="EMBL" id="JAHIBW010000001">
    <property type="protein sequence ID" value="KAG7312997.1"/>
    <property type="molecule type" value="Genomic_DNA"/>
</dbReference>
<dbReference type="PROSITE" id="PS51663">
    <property type="entry name" value="STATHMIN_3"/>
    <property type="match status" value="1"/>
</dbReference>
<sequence>MEIEINKSTEIVPAPKRADSPEKSPTVEDIQEKLKAAEERRRSLEASKMAAIASKMAKIEEASTKEALDAKMETHGGKREAYINELRA</sequence>
<evidence type="ECO:0000313" key="2">
    <source>
        <dbReference type="EMBL" id="KAG7312997.1"/>
    </source>
</evidence>
<dbReference type="Proteomes" id="UP000823941">
    <property type="component" value="Chromosome 1"/>
</dbReference>
<dbReference type="Gene3D" id="6.10.280.30">
    <property type="match status" value="1"/>
</dbReference>
<comment type="caution">
    <text evidence="2">The sequence shown here is derived from an EMBL/GenBank/DDBJ whole genome shotgun (WGS) entry which is preliminary data.</text>
</comment>
<reference evidence="2 3" key="1">
    <citation type="submission" date="2021-06" db="EMBL/GenBank/DDBJ databases">
        <title>A haploid diamondback moth (Plutella xylostella L.) genome assembly resolves 31 chromosomes and identifies a diamide resistance mutation.</title>
        <authorList>
            <person name="Ward C.M."/>
            <person name="Perry K.D."/>
            <person name="Baker G."/>
            <person name="Powis K."/>
            <person name="Heckel D.G."/>
            <person name="Baxter S.W."/>
        </authorList>
    </citation>
    <scope>NUCLEOTIDE SEQUENCE [LARGE SCALE GENOMIC DNA]</scope>
    <source>
        <strain evidence="2 3">LV</strain>
        <tissue evidence="2">Single pupa</tissue>
    </source>
</reference>
<dbReference type="SUPFAM" id="SSF101494">
    <property type="entry name" value="Stathmin"/>
    <property type="match status" value="1"/>
</dbReference>
<feature type="region of interest" description="Disordered" evidence="1">
    <location>
        <begin position="67"/>
        <end position="88"/>
    </location>
</feature>
<proteinExistence type="predicted"/>
<dbReference type="InterPro" id="IPR036002">
    <property type="entry name" value="Stathmin_sf"/>
</dbReference>
<dbReference type="InterPro" id="IPR000956">
    <property type="entry name" value="Stathmin_fam"/>
</dbReference>
<evidence type="ECO:0000313" key="3">
    <source>
        <dbReference type="Proteomes" id="UP000823941"/>
    </source>
</evidence>
<evidence type="ECO:0008006" key="4">
    <source>
        <dbReference type="Google" id="ProtNLM"/>
    </source>
</evidence>
<dbReference type="PANTHER" id="PTHR10104">
    <property type="entry name" value="STATHMIN"/>
    <property type="match status" value="1"/>
</dbReference>
<name>A0ABQ7R6S0_PLUXY</name>
<protein>
    <recommendedName>
        <fullName evidence="4">Stathmin</fullName>
    </recommendedName>
</protein>
<feature type="compositionally biased region" description="Basic and acidic residues" evidence="1">
    <location>
        <begin position="16"/>
        <end position="31"/>
    </location>
</feature>
<evidence type="ECO:0000256" key="1">
    <source>
        <dbReference type="SAM" id="MobiDB-lite"/>
    </source>
</evidence>
<keyword evidence="3" id="KW-1185">Reference proteome</keyword>
<dbReference type="Pfam" id="PF00836">
    <property type="entry name" value="Stathmin"/>
    <property type="match status" value="1"/>
</dbReference>
<dbReference type="PANTHER" id="PTHR10104:SF1">
    <property type="entry name" value="STATHMIN, ISOFORM D"/>
    <property type="match status" value="1"/>
</dbReference>
<organism evidence="2 3">
    <name type="scientific">Plutella xylostella</name>
    <name type="common">Diamondback moth</name>
    <name type="synonym">Plutella maculipennis</name>
    <dbReference type="NCBI Taxonomy" id="51655"/>
    <lineage>
        <taxon>Eukaryota</taxon>
        <taxon>Metazoa</taxon>
        <taxon>Ecdysozoa</taxon>
        <taxon>Arthropoda</taxon>
        <taxon>Hexapoda</taxon>
        <taxon>Insecta</taxon>
        <taxon>Pterygota</taxon>
        <taxon>Neoptera</taxon>
        <taxon>Endopterygota</taxon>
        <taxon>Lepidoptera</taxon>
        <taxon>Glossata</taxon>
        <taxon>Ditrysia</taxon>
        <taxon>Yponomeutoidea</taxon>
        <taxon>Plutellidae</taxon>
        <taxon>Plutella</taxon>
    </lineage>
</organism>
<accession>A0ABQ7R6S0</accession>
<feature type="region of interest" description="Disordered" evidence="1">
    <location>
        <begin position="1"/>
        <end position="31"/>
    </location>
</feature>